<evidence type="ECO:0008006" key="5">
    <source>
        <dbReference type="Google" id="ProtNLM"/>
    </source>
</evidence>
<name>A0AA39P3R2_9AGAR</name>
<dbReference type="EMBL" id="JAUEPR010000018">
    <property type="protein sequence ID" value="KAK0477017.1"/>
    <property type="molecule type" value="Genomic_DNA"/>
</dbReference>
<dbReference type="InterPro" id="IPR010905">
    <property type="entry name" value="Glyco_hydro_88"/>
</dbReference>
<dbReference type="Proteomes" id="UP001175227">
    <property type="component" value="Unassembled WGS sequence"/>
</dbReference>
<dbReference type="InterPro" id="IPR012341">
    <property type="entry name" value="6hp_glycosidase-like_sf"/>
</dbReference>
<organism evidence="3 4">
    <name type="scientific">Armillaria novae-zelandiae</name>
    <dbReference type="NCBI Taxonomy" id="153914"/>
    <lineage>
        <taxon>Eukaryota</taxon>
        <taxon>Fungi</taxon>
        <taxon>Dikarya</taxon>
        <taxon>Basidiomycota</taxon>
        <taxon>Agaricomycotina</taxon>
        <taxon>Agaricomycetes</taxon>
        <taxon>Agaricomycetidae</taxon>
        <taxon>Agaricales</taxon>
        <taxon>Marasmiineae</taxon>
        <taxon>Physalacriaceae</taxon>
        <taxon>Armillaria</taxon>
    </lineage>
</organism>
<dbReference type="GO" id="GO:0005975">
    <property type="term" value="P:carbohydrate metabolic process"/>
    <property type="evidence" value="ECO:0007669"/>
    <property type="project" value="InterPro"/>
</dbReference>
<evidence type="ECO:0000313" key="4">
    <source>
        <dbReference type="Proteomes" id="UP001175227"/>
    </source>
</evidence>
<sequence>MKHSFTSSAPLISWENVYLARDLHSVPLHLTPRPIQGHIHTRFIFNQLSLVNMPQVVLFALAILPIIFAKDPFALSPGFDIVSVTAQAESLPSHSWEFGTASEALLELYNPEISVYGLSPISAQQHSPSTVKALSYAKDKIAFGEGANGLSDGDGAVGDPASLGIFAWLIGKTDDAYANGARQEIEYMLEQAPRWENGAISQRADVPELWSDFMYMAPPFIAYYAADTWNVSLLHDAYRQCGYYREVLKATNITREPYDGVWMHIIGPQSQDVGLWSTGNGWAAGGMTRVLATIMKAPVACHASWRQEAINDLTEWIREIVDGVIGSPTSQGLARNYLDDVWGDGHGFGEISGTSLIASVIYRMAILCPDVFDQSHISWADGVRATLGKNDKEGNPHVTANGTVTPAVNPLGWQNIAPWTAGSPEGQCFVVLMYAAWRDCVYGGKCEYNETGGWTQRRRELKTTVHLGGRA</sequence>
<keyword evidence="2" id="KW-1133">Transmembrane helix</keyword>
<proteinExistence type="predicted"/>
<keyword evidence="2" id="KW-0472">Membrane</keyword>
<accession>A0AA39P3R2</accession>
<protein>
    <recommendedName>
        <fullName evidence="5">Six-hairpin glycosidase</fullName>
    </recommendedName>
</protein>
<keyword evidence="4" id="KW-1185">Reference proteome</keyword>
<dbReference type="SUPFAM" id="SSF48208">
    <property type="entry name" value="Six-hairpin glycosidases"/>
    <property type="match status" value="1"/>
</dbReference>
<keyword evidence="2" id="KW-0812">Transmembrane</keyword>
<dbReference type="PANTHER" id="PTHR41814">
    <property type="entry name" value="EXPRESSED PROTEIN"/>
    <property type="match status" value="1"/>
</dbReference>
<evidence type="ECO:0000256" key="1">
    <source>
        <dbReference type="ARBA" id="ARBA00022801"/>
    </source>
</evidence>
<dbReference type="AlphaFoldDB" id="A0AA39P3R2"/>
<comment type="caution">
    <text evidence="3">The sequence shown here is derived from an EMBL/GenBank/DDBJ whole genome shotgun (WGS) entry which is preliminary data.</text>
</comment>
<dbReference type="Pfam" id="PF07470">
    <property type="entry name" value="Glyco_hydro_88"/>
    <property type="match status" value="1"/>
</dbReference>
<evidence type="ECO:0000313" key="3">
    <source>
        <dbReference type="EMBL" id="KAK0477017.1"/>
    </source>
</evidence>
<dbReference type="Gene3D" id="1.50.10.10">
    <property type="match status" value="1"/>
</dbReference>
<dbReference type="GO" id="GO:0016787">
    <property type="term" value="F:hydrolase activity"/>
    <property type="evidence" value="ECO:0007669"/>
    <property type="project" value="UniProtKB-KW"/>
</dbReference>
<evidence type="ECO:0000256" key="2">
    <source>
        <dbReference type="SAM" id="Phobius"/>
    </source>
</evidence>
<gene>
    <name evidence="3" type="ORF">IW261DRAFT_1488159</name>
</gene>
<dbReference type="InterPro" id="IPR008928">
    <property type="entry name" value="6-hairpin_glycosidase_sf"/>
</dbReference>
<feature type="transmembrane region" description="Helical" evidence="2">
    <location>
        <begin position="43"/>
        <end position="68"/>
    </location>
</feature>
<dbReference type="PANTHER" id="PTHR41814:SF1">
    <property type="entry name" value="CELLULASE"/>
    <property type="match status" value="1"/>
</dbReference>
<reference evidence="3" key="1">
    <citation type="submission" date="2023-06" db="EMBL/GenBank/DDBJ databases">
        <authorList>
            <consortium name="Lawrence Berkeley National Laboratory"/>
            <person name="Ahrendt S."/>
            <person name="Sahu N."/>
            <person name="Indic B."/>
            <person name="Wong-Bajracharya J."/>
            <person name="Merenyi Z."/>
            <person name="Ke H.-M."/>
            <person name="Monk M."/>
            <person name="Kocsube S."/>
            <person name="Drula E."/>
            <person name="Lipzen A."/>
            <person name="Balint B."/>
            <person name="Henrissat B."/>
            <person name="Andreopoulos B."/>
            <person name="Martin F.M."/>
            <person name="Harder C.B."/>
            <person name="Rigling D."/>
            <person name="Ford K.L."/>
            <person name="Foster G.D."/>
            <person name="Pangilinan J."/>
            <person name="Papanicolaou A."/>
            <person name="Barry K."/>
            <person name="LaButti K."/>
            <person name="Viragh M."/>
            <person name="Koriabine M."/>
            <person name="Yan M."/>
            <person name="Riley R."/>
            <person name="Champramary S."/>
            <person name="Plett K.L."/>
            <person name="Tsai I.J."/>
            <person name="Slot J."/>
            <person name="Sipos G."/>
            <person name="Plett J."/>
            <person name="Nagy L.G."/>
            <person name="Grigoriev I.V."/>
        </authorList>
    </citation>
    <scope>NUCLEOTIDE SEQUENCE</scope>
    <source>
        <strain evidence="3">ICMP 16352</strain>
    </source>
</reference>
<keyword evidence="1" id="KW-0378">Hydrolase</keyword>